<evidence type="ECO:0000313" key="1">
    <source>
        <dbReference type="EMBL" id="KAK0627341.1"/>
    </source>
</evidence>
<gene>
    <name evidence="1" type="ORF">B0T14DRAFT_134990</name>
</gene>
<reference evidence="1" key="1">
    <citation type="submission" date="2023-06" db="EMBL/GenBank/DDBJ databases">
        <title>Genome-scale phylogeny and comparative genomics of the fungal order Sordariales.</title>
        <authorList>
            <consortium name="Lawrence Berkeley National Laboratory"/>
            <person name="Hensen N."/>
            <person name="Bonometti L."/>
            <person name="Westerberg I."/>
            <person name="Brannstrom I.O."/>
            <person name="Guillou S."/>
            <person name="Cros-Aarteil S."/>
            <person name="Calhoun S."/>
            <person name="Haridas S."/>
            <person name="Kuo A."/>
            <person name="Mondo S."/>
            <person name="Pangilinan J."/>
            <person name="Riley R."/>
            <person name="Labutti K."/>
            <person name="Andreopoulos B."/>
            <person name="Lipzen A."/>
            <person name="Chen C."/>
            <person name="Yanf M."/>
            <person name="Daum C."/>
            <person name="Ng V."/>
            <person name="Clum A."/>
            <person name="Steindorff A."/>
            <person name="Ohm R."/>
            <person name="Martin F."/>
            <person name="Silar P."/>
            <person name="Natvig D."/>
            <person name="Lalanne C."/>
            <person name="Gautier V."/>
            <person name="Ament-Velasquez S.L."/>
            <person name="Kruys A."/>
            <person name="Hutchinson M.I."/>
            <person name="Powell A.J."/>
            <person name="Barry K."/>
            <person name="Miller A.N."/>
            <person name="Grigoriev I.V."/>
            <person name="Debuchy R."/>
            <person name="Gladieux P."/>
            <person name="Thoren M.H."/>
            <person name="Johannesson H."/>
        </authorList>
    </citation>
    <scope>NUCLEOTIDE SEQUENCE</scope>
    <source>
        <strain evidence="1">CBS 606.72</strain>
    </source>
</reference>
<name>A0AA39X559_9PEZI</name>
<evidence type="ECO:0000313" key="2">
    <source>
        <dbReference type="Proteomes" id="UP001175000"/>
    </source>
</evidence>
<accession>A0AA39X559</accession>
<protein>
    <submittedName>
        <fullName evidence="1">Uncharacterized protein</fullName>
    </submittedName>
</protein>
<comment type="caution">
    <text evidence="1">The sequence shown here is derived from an EMBL/GenBank/DDBJ whole genome shotgun (WGS) entry which is preliminary data.</text>
</comment>
<sequence>MDGDVWEALTDVKYARSIAGASAIVRVLHARQNVHGYAATPPPAPSHASNLFPLSLSMTCGKSYQEMPSASYAQYDGDLSKDGQSRHSIWRIAIITVSLKAMEPRDKIYGLLGLAESSIIPDYSKPMREVFIELAENGLQSDFDPIMR</sequence>
<dbReference type="AlphaFoldDB" id="A0AA39X559"/>
<proteinExistence type="predicted"/>
<dbReference type="Proteomes" id="UP001175000">
    <property type="component" value="Unassembled WGS sequence"/>
</dbReference>
<organism evidence="1 2">
    <name type="scientific">Immersiella caudata</name>
    <dbReference type="NCBI Taxonomy" id="314043"/>
    <lineage>
        <taxon>Eukaryota</taxon>
        <taxon>Fungi</taxon>
        <taxon>Dikarya</taxon>
        <taxon>Ascomycota</taxon>
        <taxon>Pezizomycotina</taxon>
        <taxon>Sordariomycetes</taxon>
        <taxon>Sordariomycetidae</taxon>
        <taxon>Sordariales</taxon>
        <taxon>Lasiosphaeriaceae</taxon>
        <taxon>Immersiella</taxon>
    </lineage>
</organism>
<keyword evidence="2" id="KW-1185">Reference proteome</keyword>
<dbReference type="EMBL" id="JAULSU010000002">
    <property type="protein sequence ID" value="KAK0627341.1"/>
    <property type="molecule type" value="Genomic_DNA"/>
</dbReference>